<dbReference type="InterPro" id="IPR012389">
    <property type="entry name" value="Cyclin_P/U"/>
</dbReference>
<evidence type="ECO:0000256" key="3">
    <source>
        <dbReference type="ARBA" id="ARBA00023127"/>
    </source>
</evidence>
<protein>
    <recommendedName>
        <fullName evidence="5">Cyclin</fullName>
    </recommendedName>
</protein>
<dbReference type="GO" id="GO:0051301">
    <property type="term" value="P:cell division"/>
    <property type="evidence" value="ECO:0007669"/>
    <property type="project" value="UniProtKB-UniRule"/>
</dbReference>
<accession>A0A843TG06</accession>
<evidence type="ECO:0000313" key="7">
    <source>
        <dbReference type="Proteomes" id="UP000652761"/>
    </source>
</evidence>
<proteinExistence type="inferred from homology"/>
<organism evidence="6 7">
    <name type="scientific">Colocasia esculenta</name>
    <name type="common">Wild taro</name>
    <name type="synonym">Arum esculentum</name>
    <dbReference type="NCBI Taxonomy" id="4460"/>
    <lineage>
        <taxon>Eukaryota</taxon>
        <taxon>Viridiplantae</taxon>
        <taxon>Streptophyta</taxon>
        <taxon>Embryophyta</taxon>
        <taxon>Tracheophyta</taxon>
        <taxon>Spermatophyta</taxon>
        <taxon>Magnoliopsida</taxon>
        <taxon>Liliopsida</taxon>
        <taxon>Araceae</taxon>
        <taxon>Aroideae</taxon>
        <taxon>Colocasieae</taxon>
        <taxon>Colocasia</taxon>
    </lineage>
</organism>
<reference evidence="6" key="1">
    <citation type="submission" date="2017-07" db="EMBL/GenBank/DDBJ databases">
        <title>Taro Niue Genome Assembly and Annotation.</title>
        <authorList>
            <person name="Atibalentja N."/>
            <person name="Keating K."/>
            <person name="Fields C.J."/>
        </authorList>
    </citation>
    <scope>NUCLEOTIDE SEQUENCE</scope>
    <source>
        <strain evidence="6">Niue_2</strain>
        <tissue evidence="6">Leaf</tissue>
    </source>
</reference>
<dbReference type="InterPro" id="IPR036915">
    <property type="entry name" value="Cyclin-like_sf"/>
</dbReference>
<dbReference type="SUPFAM" id="SSF47954">
    <property type="entry name" value="Cyclin-like"/>
    <property type="match status" value="1"/>
</dbReference>
<dbReference type="EMBL" id="NMUH01000016">
    <property type="protein sequence ID" value="MQL68524.1"/>
    <property type="molecule type" value="Genomic_DNA"/>
</dbReference>
<dbReference type="PIRSF" id="PIRSF027110">
    <property type="entry name" value="PREG"/>
    <property type="match status" value="1"/>
</dbReference>
<keyword evidence="4" id="KW-0131">Cell cycle</keyword>
<evidence type="ECO:0000313" key="6">
    <source>
        <dbReference type="EMBL" id="MQL68524.1"/>
    </source>
</evidence>
<dbReference type="SMR" id="A0A843TG06"/>
<comment type="similarity">
    <text evidence="1">Belongs to the cyclin family. Cyclin U/P subfamily.</text>
</comment>
<evidence type="ECO:0000256" key="2">
    <source>
        <dbReference type="ARBA" id="ARBA00022618"/>
    </source>
</evidence>
<dbReference type="AlphaFoldDB" id="A0A843TG06"/>
<evidence type="ECO:0000256" key="4">
    <source>
        <dbReference type="ARBA" id="ARBA00023306"/>
    </source>
</evidence>
<evidence type="ECO:0000256" key="5">
    <source>
        <dbReference type="PIRNR" id="PIRNR027110"/>
    </source>
</evidence>
<comment type="caution">
    <text evidence="6">The sequence shown here is derived from an EMBL/GenBank/DDBJ whole genome shotgun (WGS) entry which is preliminary data.</text>
</comment>
<name>A0A843TG06_COLES</name>
<dbReference type="InterPro" id="IPR013922">
    <property type="entry name" value="Cyclin_PHO80-like"/>
</dbReference>
<dbReference type="Proteomes" id="UP000652761">
    <property type="component" value="Unassembled WGS sequence"/>
</dbReference>
<dbReference type="OrthoDB" id="337735at2759"/>
<keyword evidence="2" id="KW-0132">Cell division</keyword>
<dbReference type="GO" id="GO:0019901">
    <property type="term" value="F:protein kinase binding"/>
    <property type="evidence" value="ECO:0007669"/>
    <property type="project" value="UniProtKB-UniRule"/>
</dbReference>
<dbReference type="Pfam" id="PF08613">
    <property type="entry name" value="Cyclin"/>
    <property type="match status" value="1"/>
</dbReference>
<dbReference type="CDD" id="cd20604">
    <property type="entry name" value="CYCLIN_AtCycU-like"/>
    <property type="match status" value="1"/>
</dbReference>
<gene>
    <name evidence="6" type="ORF">Taro_000830</name>
</gene>
<keyword evidence="3 5" id="KW-0195">Cyclin</keyword>
<dbReference type="PANTHER" id="PTHR15615:SF91">
    <property type="entry name" value="CYCLIN-P4-1"/>
    <property type="match status" value="1"/>
</dbReference>
<evidence type="ECO:0000256" key="1">
    <source>
        <dbReference type="ARBA" id="ARBA00007215"/>
    </source>
</evidence>
<dbReference type="PANTHER" id="PTHR15615">
    <property type="match status" value="1"/>
</dbReference>
<sequence>MAELENEGPHTMPRFVGFLSSLLQRVAESNDTPVRGGAGGLGPPHRHHLLHQQQQQQQKVTVFHGLTKPAITVRSYLERIFTYANCSPSCYVVAYIYLDRFSQRQPLVTLNSLTVHRLLVTSIMVAAKFMDDVCYNNAYFAKVGGISTLEINFLERDFLFGLGFRLNVTPAAFQSYCSLLQREMCLECPASPLRLHCFFFSDEEPPAHHHHHQQQQQHQRQLAV</sequence>
<keyword evidence="7" id="KW-1185">Reference proteome</keyword>
<dbReference type="Gene3D" id="1.10.472.10">
    <property type="entry name" value="Cyclin-like"/>
    <property type="match status" value="1"/>
</dbReference>